<dbReference type="AlphaFoldDB" id="A0AAD7TKJ5"/>
<feature type="compositionally biased region" description="Low complexity" evidence="1">
    <location>
        <begin position="9"/>
        <end position="22"/>
    </location>
</feature>
<dbReference type="EMBL" id="JAPEVG010000360">
    <property type="protein sequence ID" value="KAJ8463975.1"/>
    <property type="molecule type" value="Genomic_DNA"/>
</dbReference>
<evidence type="ECO:0000256" key="1">
    <source>
        <dbReference type="SAM" id="MobiDB-lite"/>
    </source>
</evidence>
<dbReference type="Proteomes" id="UP001215151">
    <property type="component" value="Unassembled WGS sequence"/>
</dbReference>
<accession>A0AAD7TKJ5</accession>
<gene>
    <name evidence="2" type="ORF">ONZ51_g9901</name>
</gene>
<organism evidence="2 3">
    <name type="scientific">Trametes cubensis</name>
    <dbReference type="NCBI Taxonomy" id="1111947"/>
    <lineage>
        <taxon>Eukaryota</taxon>
        <taxon>Fungi</taxon>
        <taxon>Dikarya</taxon>
        <taxon>Basidiomycota</taxon>
        <taxon>Agaricomycotina</taxon>
        <taxon>Agaricomycetes</taxon>
        <taxon>Polyporales</taxon>
        <taxon>Polyporaceae</taxon>
        <taxon>Trametes</taxon>
    </lineage>
</organism>
<sequence>MDAPQYRAPSVEDVPEEVPLPQQEEVPALVVTGDTQPSATEQGLRLPTFRPLMVDGLPDKLMVDNFLTIAHPHAKKSPVHKCSDEFTRASPAVDPAKLNQTPWHPFKSRADFEFTEFVLNAALNEGQVNALLTLIDHVSGGRSQLSFCKYSDLKDVWAAASQAAPPFLNHTVSAPYKKKERTFTLYCRPLFEWSLGLLKDPMLASKFVWHAQRLFKYNGTSWERFVDKPNTADGWWKAEDALPEDASLLMYVLYADKTRLSSFGTQKGYPIIARIANLPLNIRNGEEFGGGQVVGFLPNIEDENEEGKKGFTTYKCIIWHESFWILLETIAKYAKTGYKFTCGDDVTQILYPIVLILVADYEEQAMMSLNRGPKGLSPCPVCLVPQDKQIFLGLKPQYPYREAAPVQALLNNTELTKRQLDEALKPMGLHPVENVFWKLPYCNVYWALSWDQLHVYHGGLFSDHLFKEFQQIVKKLGREAIVEVNQQFDNISSWTNPNHFDAVVSVHFTDGQKYEDISKAIVQASYSVFRQMKSQQEYMLLKCIHWYIVLDILASLEVHMEATLRLYAAQLVKYSQIIQIVKTRYIQVDYESWVTWKLYTDNLHCNPLFHGAPRYDHIIHDINHKEVGLAQLQFVFVCKFMGTHYPLALVRCLDIVKARWTVDQDLGLCHVRCTNIRRASQFIPITLIVCGALITPDAGEASNSFVVDTVNGDMFLWLRQDFPIWDT</sequence>
<comment type="caution">
    <text evidence="2">The sequence shown here is derived from an EMBL/GenBank/DDBJ whole genome shotgun (WGS) entry which is preliminary data.</text>
</comment>
<evidence type="ECO:0000313" key="2">
    <source>
        <dbReference type="EMBL" id="KAJ8463975.1"/>
    </source>
</evidence>
<dbReference type="Pfam" id="PF18759">
    <property type="entry name" value="Plavaka"/>
    <property type="match status" value="1"/>
</dbReference>
<name>A0AAD7TKJ5_9APHY</name>
<reference evidence="2" key="1">
    <citation type="submission" date="2022-11" db="EMBL/GenBank/DDBJ databases">
        <title>Genome Sequence of Cubamyces cubensis.</title>
        <authorList>
            <person name="Buettner E."/>
        </authorList>
    </citation>
    <scope>NUCLEOTIDE SEQUENCE</scope>
    <source>
        <strain evidence="2">MPL-01</strain>
    </source>
</reference>
<feature type="region of interest" description="Disordered" evidence="1">
    <location>
        <begin position="1"/>
        <end position="22"/>
    </location>
</feature>
<evidence type="ECO:0000313" key="3">
    <source>
        <dbReference type="Proteomes" id="UP001215151"/>
    </source>
</evidence>
<protein>
    <submittedName>
        <fullName evidence="2">Uncharacterized protein</fullName>
    </submittedName>
</protein>
<dbReference type="InterPro" id="IPR041078">
    <property type="entry name" value="Plavaka"/>
</dbReference>
<proteinExistence type="predicted"/>
<keyword evidence="3" id="KW-1185">Reference proteome</keyword>